<dbReference type="eggNOG" id="KOG0891">
    <property type="taxonomic scope" value="Eukaryota"/>
</dbReference>
<dbReference type="EMBL" id="AGSI01000008">
    <property type="protein sequence ID" value="EIE23210.1"/>
    <property type="molecule type" value="Genomic_DNA"/>
</dbReference>
<dbReference type="KEGG" id="csl:COCSUDRAFT_63567"/>
<accession>I0YXU1</accession>
<sequence length="2536" mass="271989">MSAQTALRSLLAELVEDAAKDRADEAPEAWAALEKFARSKFESEDEVALLASVLLDSAEGLPAFVAESIKHKGQRDGHAKVREAIYKWLDGFLRSLPAERARAYAAVAVEDVAVFGFRREIDNYCRAASLLPLQAALELRIGPWTTDGRKAAALADQLQGTYLRDKKASETVKAAILESLGLLVEASPEDAFGGGAFKPSWLLEECRSVLDRISGSGKAQAGLAAGALAGLSAAFAACKEDEGQAVNAVAWDYFLRTIRSVDGLKRYQGLKAAMRMVITQTRRFRVQLTANARLVFETLTSLKATHSNKDVRAAAEDTITAALHEFGEAMCEEGAEQKTHAVILGYFTHRLTDPKTSGKELTVAVQAVGELAAATKKYFGTKGVEKLLEYLAPLGQKSAMTEGGDVFSGENTTYDVALLRALSKIMAQLEHIPEVTLQQSLDIASRASRAYPSLWPKQQVQVHTALCSLLAALAQKQALLTGLLPRLVASLLTHTLQPSDAPSAPQPGGTASKDADSSWKAYLPLWAALIKGEGLPQQGAPTNGQVHGWSQPLYDALLTAVLDALRNLDLEYYQTADVAEAPDSHAAPVEITDQEEEGSAVQADIGAGLRPQNMADMRAFLNLSGFLTDFLPLCGGQPFRGWADVLGVEVMAGATNRPLLSGFYRMMAVALRLSEEGGLFSQNEIGSPDSAGHIAYGQVVGEWLREVAVASRRYRDELLSAVLDLLLSAPPTLIRPTEMLGPLQAALSLGLQYPPLAATALRALERLEGRSKSTLDELAPAIVPLLEPYLLPISASELPVQGASPGGDDAAEGSEADGKGDADEGDAAAKEAFKRIRDEAETAAKRTHLARFQGLAALQPKIQAWLGRLGGAADALVLAPTKPGHANAVTSRRWDPQDKIGIRAALPGLEEPVLWLDTILPLAAELAERSAERATRVAACEFLHAAILWMVGTNARRPMSRDAAEDFQACAPRMQSCNELYDARPTAFHGILSRALPVALRLAAGAEPVARQLFEPLVMSLVHWFTRAARREAAETMALLDAILEGLADSQNGALRELCATATREFLVWSAKHIPAAPAEPGRAGAGGNLNAASLLRRLFDRLAHPEPYQRLGASLALKQCAAALAREPDLADEYMLQALQQVVLALRAAEADPAGTGTRQQAAEAMQELVRAMYKRPRVVDKLRVSKAARPGLPDLSSFLAWLWPLTAARQRFFRGHAMWLHKHLATLQLADAAAEGMTTFNLASTVLYGKKLSASAAWVAAHVASEAKTEQQMAQEFVTMSSPVPSVGGMQMKRWLQELEGRLHWAVWGMEQGFLLPETLSLPSSRSKAKSLHVVAALEQYFDLLHDSGAPKSGSKFAGAEKEGQRLASRALAFLKLVVGEEVISQDSSGLHHFLLAALLSPHSLGIPPSEDETARKFAAEARGILEVASKKDKVLLLALKPALAGNLSQFPLLQQKAKGRAASSANQSALEMFSSDRPDSVAWLRGLTLLAELDASLDPKLLPTDVKSSLPELLLDTASRSAASLLPKQRPVMEGALNLAIRLGLPTSALLDKVLDPSTGAAFYESFRRAVHSWVLWNAATVCEPLCEELGADARGAADTAERILSGTLEALLRGHVAGRLDPRARSFLGQLLPALPRLRPMLAEGAASSERRMAFLRLLRQLLEMDSSLVLSPAQQASCFLLDGYLTILNTRGGNAEQQSRVTQARTEALRLLAPFLALPADNARRVLDAATDYAAQLLAMLDAAVAAAESGTRVEAFLEALLPVLREMGTARGHTRQSSLETRLALIAAAPWKSTRTAQLPGVHGQASPDDGGRSEAQATALLNFAWGFVFEAPGGTLHFLDIRHAPTYTNVIMSMPRAMLHHVLLPALRFAPLAFQKAYLTERAPRLRDILSRAPTSAPGLLGDEEAGLYAREAAHYVLQHIYAAVPPVDIKEHVLASIGGNKDVTIWAMKDVRELSVSDNSLEPAARSARSAAFATAAGCIAATQDKESLFANPLKPPGKTADPAGPWPRLLDVDQALQFPVQLEGSRGQQARRALGSIQAVERQLRTDRAGSTQSTLGTLSSLSATASLTDKLNSSQYSLGEEIKDANETKPSDNMGGAYRASLGGAANFNDDTFQDELLESAPSLKPAGDEPLTCEDELDSSPCMLPLVKLIEKAATLWQPGGQGMPAWMALLHSAVSDTSVPHYVRLFLTKAVLHVDKRHGHPSIFGRFAAEWFPVMVDALIGDVEKPEEVGIHYFLLDACVTFLGWPALFPVPPRGGAAPTLMNYLVRAAFHEEGAVQRNNFSLLKVFIARWQTVPPPGDAIALHVAAGGPQASKGPKGRLPKLIADQRTFGLRILAAGLLYGQAKAVLAGPRGKELARRAVDALGANGGQRFVTQAGFLFAGETAGLLLRQLERLGADVQAALGLIASQLQSDVRGTLIGVFNSRPDAALFAVERLSAFHAPIVDALQSQLVGAFNSTAGLFRVLALDSLRRRAASLPGLLDELRPELGRALAAPNDAIQSSALRLLVDLLPREPDNRAGAPRD</sequence>
<comment type="caution">
    <text evidence="3">The sequence shown here is derived from an EMBL/GenBank/DDBJ whole genome shotgun (WGS) entry which is preliminary data.</text>
</comment>
<keyword evidence="4" id="KW-1185">Reference proteome</keyword>
<evidence type="ECO:0000313" key="3">
    <source>
        <dbReference type="EMBL" id="EIE23210.1"/>
    </source>
</evidence>
<dbReference type="GeneID" id="17041198"/>
<proteinExistence type="predicted"/>
<feature type="compositionally biased region" description="Basic and acidic residues" evidence="1">
    <location>
        <begin position="816"/>
        <end position="827"/>
    </location>
</feature>
<name>I0YXU1_COCSC</name>
<dbReference type="SUPFAM" id="SSF48371">
    <property type="entry name" value="ARM repeat"/>
    <property type="match status" value="2"/>
</dbReference>
<dbReference type="OrthoDB" id="568482at2759"/>
<gene>
    <name evidence="3" type="ORF">COCSUDRAFT_63567</name>
</gene>
<dbReference type="STRING" id="574566.I0YXU1"/>
<dbReference type="Pfam" id="PF20500">
    <property type="entry name" value="DNA-PKcs_N"/>
    <property type="match status" value="1"/>
</dbReference>
<feature type="region of interest" description="Disordered" evidence="1">
    <location>
        <begin position="800"/>
        <end position="827"/>
    </location>
</feature>
<dbReference type="GO" id="GO:0005634">
    <property type="term" value="C:nucleus"/>
    <property type="evidence" value="ECO:0007669"/>
    <property type="project" value="InterPro"/>
</dbReference>
<evidence type="ECO:0000256" key="1">
    <source>
        <dbReference type="SAM" id="MobiDB-lite"/>
    </source>
</evidence>
<dbReference type="Pfam" id="PF20502">
    <property type="entry name" value="DNAPKcs_CC1-2"/>
    <property type="match status" value="1"/>
</dbReference>
<dbReference type="InterPro" id="IPR046804">
    <property type="entry name" value="DNA-PKcs_N"/>
</dbReference>
<feature type="domain" description="DNA-dependent protein kinase catalytic subunit CC3" evidence="2">
    <location>
        <begin position="1859"/>
        <end position="2269"/>
    </location>
</feature>
<dbReference type="InterPro" id="IPR046803">
    <property type="entry name" value="DNAPKcs_CC1-2"/>
</dbReference>
<evidence type="ECO:0000259" key="2">
    <source>
        <dbReference type="SMART" id="SM01344"/>
    </source>
</evidence>
<dbReference type="Proteomes" id="UP000007264">
    <property type="component" value="Unassembled WGS sequence"/>
</dbReference>
<dbReference type="GO" id="GO:0006303">
    <property type="term" value="P:double-strand break repair via nonhomologous end joining"/>
    <property type="evidence" value="ECO:0007669"/>
    <property type="project" value="InterPro"/>
</dbReference>
<reference evidence="3 4" key="1">
    <citation type="journal article" date="2012" name="Genome Biol.">
        <title>The genome of the polar eukaryotic microalga coccomyxa subellipsoidea reveals traits of cold adaptation.</title>
        <authorList>
            <person name="Blanc G."/>
            <person name="Agarkova I."/>
            <person name="Grimwood J."/>
            <person name="Kuo A."/>
            <person name="Brueggeman A."/>
            <person name="Dunigan D."/>
            <person name="Gurnon J."/>
            <person name="Ladunga I."/>
            <person name="Lindquist E."/>
            <person name="Lucas S."/>
            <person name="Pangilinan J."/>
            <person name="Proschold T."/>
            <person name="Salamov A."/>
            <person name="Schmutz J."/>
            <person name="Weeks D."/>
            <person name="Yamada T."/>
            <person name="Claverie J.M."/>
            <person name="Grigoriev I."/>
            <person name="Van Etten J."/>
            <person name="Lomsadze A."/>
            <person name="Borodovsky M."/>
        </authorList>
    </citation>
    <scope>NUCLEOTIDE SEQUENCE [LARGE SCALE GENOMIC DNA]</scope>
    <source>
        <strain evidence="3 4">C-169</strain>
    </source>
</reference>
<dbReference type="RefSeq" id="XP_005647754.1">
    <property type="nucleotide sequence ID" value="XM_005647697.1"/>
</dbReference>
<organism evidence="3 4">
    <name type="scientific">Coccomyxa subellipsoidea (strain C-169)</name>
    <name type="common">Green microalga</name>
    <dbReference type="NCBI Taxonomy" id="574566"/>
    <lineage>
        <taxon>Eukaryota</taxon>
        <taxon>Viridiplantae</taxon>
        <taxon>Chlorophyta</taxon>
        <taxon>core chlorophytes</taxon>
        <taxon>Trebouxiophyceae</taxon>
        <taxon>Trebouxiophyceae incertae sedis</taxon>
        <taxon>Coccomyxaceae</taxon>
        <taxon>Coccomyxa</taxon>
        <taxon>Coccomyxa subellipsoidea</taxon>
    </lineage>
</organism>
<dbReference type="InterPro" id="IPR012582">
    <property type="entry name" value="DNAPKcs_CC3"/>
</dbReference>
<dbReference type="SMART" id="SM01344">
    <property type="entry name" value="NUC194"/>
    <property type="match status" value="1"/>
</dbReference>
<protein>
    <recommendedName>
        <fullName evidence="2">DNA-dependent protein kinase catalytic subunit CC3 domain-containing protein</fullName>
    </recommendedName>
</protein>
<evidence type="ECO:0000313" key="4">
    <source>
        <dbReference type="Proteomes" id="UP000007264"/>
    </source>
</evidence>
<dbReference type="Pfam" id="PF08163">
    <property type="entry name" value="DNAPKcs_CC3"/>
    <property type="match status" value="1"/>
</dbReference>
<dbReference type="InterPro" id="IPR016024">
    <property type="entry name" value="ARM-type_fold"/>
</dbReference>